<keyword evidence="12" id="KW-0805">Transcription regulation</keyword>
<comment type="similarity">
    <text evidence="4">Belongs to the bZIP family. CNC subfamily.</text>
</comment>
<keyword evidence="18" id="KW-0804">Transcription</keyword>
<evidence type="ECO:0000256" key="17">
    <source>
        <dbReference type="ARBA" id="ARBA00023159"/>
    </source>
</evidence>
<evidence type="ECO:0000256" key="24">
    <source>
        <dbReference type="ARBA" id="ARBA00031659"/>
    </source>
</evidence>
<keyword evidence="21" id="KW-0753">Steroid metabolism</keyword>
<evidence type="ECO:0000256" key="11">
    <source>
        <dbReference type="ARBA" id="ARBA00022989"/>
    </source>
</evidence>
<feature type="compositionally biased region" description="Polar residues" evidence="26">
    <location>
        <begin position="876"/>
        <end position="886"/>
    </location>
</feature>
<evidence type="ECO:0000256" key="2">
    <source>
        <dbReference type="ARBA" id="ARBA00004643"/>
    </source>
</evidence>
<feature type="compositionally biased region" description="Basic residues" evidence="26">
    <location>
        <begin position="888"/>
        <end position="897"/>
    </location>
</feature>
<feature type="compositionally biased region" description="Low complexity" evidence="26">
    <location>
        <begin position="587"/>
        <end position="609"/>
    </location>
</feature>
<dbReference type="GO" id="GO:0005789">
    <property type="term" value="C:endoplasmic reticulum membrane"/>
    <property type="evidence" value="ECO:0007669"/>
    <property type="project" value="UniProtKB-SubCell"/>
</dbReference>
<feature type="region of interest" description="Disordered" evidence="26">
    <location>
        <begin position="876"/>
        <end position="897"/>
    </location>
</feature>
<reference evidence="28" key="3">
    <citation type="submission" date="2025-09" db="UniProtKB">
        <authorList>
            <consortium name="Ensembl"/>
        </authorList>
    </citation>
    <scope>IDENTIFICATION</scope>
</reference>
<dbReference type="InterPro" id="IPR008917">
    <property type="entry name" value="TF_DNA-bd_sf"/>
</dbReference>
<keyword evidence="17" id="KW-0010">Activator</keyword>
<keyword evidence="6" id="KW-0678">Repressor</keyword>
<dbReference type="GO" id="GO:0000978">
    <property type="term" value="F:RNA polymerase II cis-regulatory region sequence-specific DNA binding"/>
    <property type="evidence" value="ECO:0007669"/>
    <property type="project" value="InterPro"/>
</dbReference>
<evidence type="ECO:0000256" key="15">
    <source>
        <dbReference type="ARBA" id="ARBA00023125"/>
    </source>
</evidence>
<feature type="compositionally biased region" description="Polar residues" evidence="26">
    <location>
        <begin position="553"/>
        <end position="569"/>
    </location>
</feature>
<keyword evidence="25" id="KW-0175">Coiled coil</keyword>
<comment type="subcellular location">
    <subcellularLocation>
        <location evidence="3">Endoplasmic reticulum membrane</location>
        <topology evidence="3">Single-pass type II membrane protein</topology>
    </subcellularLocation>
    <subcellularLocation>
        <location evidence="2">Endoplasmic reticulum membrane</location>
        <topology evidence="2">Single-pass type III membrane protein</topology>
    </subcellularLocation>
    <subcellularLocation>
        <location evidence="1">Nucleus</location>
    </subcellularLocation>
</comment>
<dbReference type="GO" id="GO:0005634">
    <property type="term" value="C:nucleus"/>
    <property type="evidence" value="ECO:0007669"/>
    <property type="project" value="UniProtKB-SubCell"/>
</dbReference>
<evidence type="ECO:0000256" key="8">
    <source>
        <dbReference type="ARBA" id="ARBA00022692"/>
    </source>
</evidence>
<evidence type="ECO:0000256" key="14">
    <source>
        <dbReference type="ARBA" id="ARBA00023121"/>
    </source>
</evidence>
<evidence type="ECO:0000256" key="21">
    <source>
        <dbReference type="ARBA" id="ARBA00023221"/>
    </source>
</evidence>
<feature type="coiled-coil region" evidence="25">
    <location>
        <begin position="820"/>
        <end position="847"/>
    </location>
</feature>
<evidence type="ECO:0000256" key="12">
    <source>
        <dbReference type="ARBA" id="ARBA00023015"/>
    </source>
</evidence>
<dbReference type="GO" id="GO:0008203">
    <property type="term" value="P:cholesterol metabolic process"/>
    <property type="evidence" value="ECO:0007669"/>
    <property type="project" value="UniProtKB-KW"/>
</dbReference>
<dbReference type="PROSITE" id="PS50217">
    <property type="entry name" value="BZIP"/>
    <property type="match status" value="1"/>
</dbReference>
<gene>
    <name evidence="28" type="primary">NFE2L1</name>
    <name evidence="28" type="synonym">nfe2l1a</name>
</gene>
<evidence type="ECO:0000259" key="27">
    <source>
        <dbReference type="PROSITE" id="PS50217"/>
    </source>
</evidence>
<dbReference type="Pfam" id="PF03131">
    <property type="entry name" value="bZIP_Maf"/>
    <property type="match status" value="1"/>
</dbReference>
<keyword evidence="10" id="KW-0735">Signal-anchor</keyword>
<dbReference type="SMART" id="SM00338">
    <property type="entry name" value="BRLZ"/>
    <property type="match status" value="1"/>
</dbReference>
<evidence type="ECO:0000256" key="16">
    <source>
        <dbReference type="ARBA" id="ARBA00023136"/>
    </source>
</evidence>
<keyword evidence="29" id="KW-1185">Reference proteome</keyword>
<dbReference type="InParanoid" id="A0A671TXX8"/>
<evidence type="ECO:0000313" key="28">
    <source>
        <dbReference type="Ensembl" id="ENSSAUP00010006884.1"/>
    </source>
</evidence>
<dbReference type="GO" id="GO:0000981">
    <property type="term" value="F:DNA-binding transcription factor activity, RNA polymerase II-specific"/>
    <property type="evidence" value="ECO:0007669"/>
    <property type="project" value="TreeGrafter"/>
</dbReference>
<keyword evidence="22" id="KW-0539">Nucleus</keyword>
<evidence type="ECO:0000256" key="6">
    <source>
        <dbReference type="ARBA" id="ARBA00022491"/>
    </source>
</evidence>
<feature type="compositionally biased region" description="Polar residues" evidence="26">
    <location>
        <begin position="708"/>
        <end position="717"/>
    </location>
</feature>
<reference evidence="28" key="1">
    <citation type="submission" date="2021-04" db="EMBL/GenBank/DDBJ databases">
        <authorList>
            <consortium name="Wellcome Sanger Institute Data Sharing"/>
        </authorList>
    </citation>
    <scope>NUCLEOTIDE SEQUENCE [LARGE SCALE GENOMIC DNA]</scope>
</reference>
<feature type="compositionally biased region" description="Basic and acidic residues" evidence="26">
    <location>
        <begin position="246"/>
        <end position="267"/>
    </location>
</feature>
<dbReference type="Proteomes" id="UP000472265">
    <property type="component" value="Chromosome 23"/>
</dbReference>
<reference evidence="28" key="2">
    <citation type="submission" date="2025-08" db="UniProtKB">
        <authorList>
            <consortium name="Ensembl"/>
        </authorList>
    </citation>
    <scope>IDENTIFICATION</scope>
</reference>
<dbReference type="PANTHER" id="PTHR24411">
    <property type="entry name" value="NUCLEAR FACTOR ERYTHROID 2-RELATED FACTOR"/>
    <property type="match status" value="1"/>
</dbReference>
<evidence type="ECO:0000256" key="1">
    <source>
        <dbReference type="ARBA" id="ARBA00004123"/>
    </source>
</evidence>
<accession>A0A671TXX8</accession>
<dbReference type="InterPro" id="IPR047167">
    <property type="entry name" value="NFE2-like"/>
</dbReference>
<keyword evidence="20" id="KW-0325">Glycoprotein</keyword>
<dbReference type="PROSITE" id="PS00036">
    <property type="entry name" value="BZIP_BASIC"/>
    <property type="match status" value="1"/>
</dbReference>
<dbReference type="GeneTree" id="ENSGT00950000182892"/>
<dbReference type="GO" id="GO:0008289">
    <property type="term" value="F:lipid binding"/>
    <property type="evidence" value="ECO:0007669"/>
    <property type="project" value="UniProtKB-KW"/>
</dbReference>
<protein>
    <recommendedName>
        <fullName evidence="5">Endoplasmic reticulum membrane sensor NFE2L1</fullName>
    </recommendedName>
    <alternativeName>
        <fullName evidence="24">Nuclear factor erythroid 2-related factor 1</fullName>
    </alternativeName>
    <alternativeName>
        <fullName evidence="23">Nuclear factor, erythroid derived 2, like 1</fullName>
    </alternativeName>
</protein>
<evidence type="ECO:0000313" key="29">
    <source>
        <dbReference type="Proteomes" id="UP000472265"/>
    </source>
</evidence>
<feature type="compositionally biased region" description="Acidic residues" evidence="26">
    <location>
        <begin position="178"/>
        <end position="189"/>
    </location>
</feature>
<dbReference type="Gene3D" id="1.10.880.10">
    <property type="entry name" value="Transcription factor, Skn-1-like, DNA-binding domain"/>
    <property type="match status" value="1"/>
</dbReference>
<keyword evidence="13" id="KW-0443">Lipid metabolism</keyword>
<evidence type="ECO:0000256" key="4">
    <source>
        <dbReference type="ARBA" id="ARBA00008157"/>
    </source>
</evidence>
<dbReference type="PANTHER" id="PTHR24411:SF31">
    <property type="entry name" value="ENDOPLASMIC RETICULUM MEMBRANE SENSOR NFE2L1"/>
    <property type="match status" value="1"/>
</dbReference>
<evidence type="ECO:0000256" key="20">
    <source>
        <dbReference type="ARBA" id="ARBA00023180"/>
    </source>
</evidence>
<keyword evidence="11" id="KW-1133">Transmembrane helix</keyword>
<evidence type="ECO:0000256" key="9">
    <source>
        <dbReference type="ARBA" id="ARBA00022824"/>
    </source>
</evidence>
<sequence>MLYLKKYFTEGLIQMAILLSLCGMRVDVGLEPYLPPSWHNMILGPTSALTQTQFHNLRNHLEDGHSLHPKNVDLDGFFTARRLLGWVHSLDRLQVPRAELEAWLVQREPDPLPVGFPDQTSPLVRAVDGVERDRIASSVESRAVFSTMQEDEEEEDKEEEMYHVLHPNGALDERREVEEEEEEEEEEDLAQMCRHYSRAEGGGGPGGSYGRDNNRELTQNEEDQTHFSFQECLRLFEENFPFTEGEQLHDVGSRDGDLERPSPDREPMLPPFSPTGNPSLDMELHWQDLLAIMEPESTDVDMMTSFDHTRNSRATGTLQGARSEVPQQNCNNHDKDATDAHLEVLLMEAPLHRGLLGAPSQSELEPAQFTLTPSAELDDHRSAFDMQDTLKNCNMNRLHGPPDLLAEDPSEDFCLDLNAEDNLSTFNLNLLTQDHVENMESSPSTQYNPCPENLLSFDLNFHSHDLTPSSFTPPLEGNSMTQDLLTSPSSVFLVEEDDEDGLTSPLIDLLEDAAILNEIRLLDLAPEEGFSPEMASRLEEEGYLDRDVAQPETGGNDNHSGSSRVTTENRGQDGGNEADSDSAVDFSYSPASPSASEASSYSSSSSSSSCVSTERSLFSEDEDEDAEYVLVDSDMEVEVTIKQERLEEEEMGAVGGRDPGDVKKPFLLDYGDDKLFNGFPWLEHIGHDHTYNQPWSPPSSPFLGKMPTKQTKSSPQHDNVKPYHRSSSRHSLSETKMQSRDERRARGLKVPFSNELIVNLPVEEFNDLLASCQLSEDQLSLVRDIRRRGKNKIAAQNCRKRKMNVLVSLSDDVSGLRRYRSRLLREKQEALRKLQEMKSQVGMLYQEVFSRLRDEEGRPLDAMEYLLDFEPNGSVTVASRQQGPLTKNNKKQRDKKK</sequence>
<feature type="compositionally biased region" description="Basic and acidic residues" evidence="26">
    <location>
        <begin position="731"/>
        <end position="745"/>
    </location>
</feature>
<keyword evidence="9" id="KW-0256">Endoplasmic reticulum</keyword>
<feature type="region of interest" description="Disordered" evidence="26">
    <location>
        <begin position="548"/>
        <end position="624"/>
    </location>
</feature>
<dbReference type="OrthoDB" id="7458135at2759"/>
<evidence type="ECO:0000256" key="3">
    <source>
        <dbReference type="ARBA" id="ARBA00004648"/>
    </source>
</evidence>
<evidence type="ECO:0000256" key="7">
    <source>
        <dbReference type="ARBA" id="ARBA00022548"/>
    </source>
</evidence>
<organism evidence="28 29">
    <name type="scientific">Sparus aurata</name>
    <name type="common">Gilthead sea bream</name>
    <dbReference type="NCBI Taxonomy" id="8175"/>
    <lineage>
        <taxon>Eukaryota</taxon>
        <taxon>Metazoa</taxon>
        <taxon>Chordata</taxon>
        <taxon>Craniata</taxon>
        <taxon>Vertebrata</taxon>
        <taxon>Euteleostomi</taxon>
        <taxon>Actinopterygii</taxon>
        <taxon>Neopterygii</taxon>
        <taxon>Teleostei</taxon>
        <taxon>Neoteleostei</taxon>
        <taxon>Acanthomorphata</taxon>
        <taxon>Eupercaria</taxon>
        <taxon>Spariformes</taxon>
        <taxon>Sparidae</taxon>
        <taxon>Sparus</taxon>
    </lineage>
</organism>
<evidence type="ECO:0000256" key="26">
    <source>
        <dbReference type="SAM" id="MobiDB-lite"/>
    </source>
</evidence>
<evidence type="ECO:0000256" key="5">
    <source>
        <dbReference type="ARBA" id="ARBA00020485"/>
    </source>
</evidence>
<dbReference type="InterPro" id="IPR004827">
    <property type="entry name" value="bZIP"/>
</dbReference>
<keyword evidence="7" id="KW-0153">Cholesterol metabolism</keyword>
<feature type="compositionally biased region" description="Acidic residues" evidence="26">
    <location>
        <begin position="149"/>
        <end position="159"/>
    </location>
</feature>
<feature type="region of interest" description="Disordered" evidence="26">
    <location>
        <begin position="696"/>
        <end position="745"/>
    </location>
</feature>
<evidence type="ECO:0000256" key="10">
    <source>
        <dbReference type="ARBA" id="ARBA00022968"/>
    </source>
</evidence>
<dbReference type="InterPro" id="IPR004826">
    <property type="entry name" value="bZIP_Maf"/>
</dbReference>
<evidence type="ECO:0000256" key="18">
    <source>
        <dbReference type="ARBA" id="ARBA00023163"/>
    </source>
</evidence>
<dbReference type="Ensembl" id="ENSSAUT00010007399.1">
    <property type="protein sequence ID" value="ENSSAUP00010006884.1"/>
    <property type="gene ID" value="ENSSAUG00010003455.1"/>
</dbReference>
<proteinExistence type="inferred from homology"/>
<keyword evidence="16" id="KW-0472">Membrane</keyword>
<dbReference type="SUPFAM" id="SSF47454">
    <property type="entry name" value="A DNA-binding domain in eukaryotic transcription factors"/>
    <property type="match status" value="1"/>
</dbReference>
<feature type="domain" description="BZIP" evidence="27">
    <location>
        <begin position="781"/>
        <end position="844"/>
    </location>
</feature>
<name>A0A671TXX8_SPAAU</name>
<evidence type="ECO:0000256" key="19">
    <source>
        <dbReference type="ARBA" id="ARBA00023166"/>
    </source>
</evidence>
<keyword evidence="15" id="KW-0238">DNA-binding</keyword>
<keyword evidence="14" id="KW-0446">Lipid-binding</keyword>
<dbReference type="AlphaFoldDB" id="A0A671TXX8"/>
<keyword evidence="8" id="KW-0812">Transmembrane</keyword>
<evidence type="ECO:0000256" key="25">
    <source>
        <dbReference type="SAM" id="Coils"/>
    </source>
</evidence>
<evidence type="ECO:0000256" key="13">
    <source>
        <dbReference type="ARBA" id="ARBA00023098"/>
    </source>
</evidence>
<keyword evidence="19" id="KW-1207">Sterol metabolism</keyword>
<feature type="region of interest" description="Disordered" evidence="26">
    <location>
        <begin position="244"/>
        <end position="276"/>
    </location>
</feature>
<evidence type="ECO:0000256" key="22">
    <source>
        <dbReference type="ARBA" id="ARBA00023242"/>
    </source>
</evidence>
<evidence type="ECO:0000256" key="23">
    <source>
        <dbReference type="ARBA" id="ARBA00030985"/>
    </source>
</evidence>
<dbReference type="OMA" id="DMMTSFD"/>
<feature type="region of interest" description="Disordered" evidence="26">
    <location>
        <begin position="141"/>
        <end position="190"/>
    </location>
</feature>